<protein>
    <submittedName>
        <fullName evidence="1">Uncharacterized protein</fullName>
    </submittedName>
</protein>
<accession>A0AAU9Q035</accession>
<gene>
    <name evidence="1" type="ORF">THF1D04_10765</name>
</gene>
<dbReference type="AlphaFoldDB" id="A0AAU9Q035"/>
<dbReference type="RefSeq" id="WP_409929998.1">
    <property type="nucleotide sequence ID" value="NZ_CAKMTQ010000001.1"/>
</dbReference>
<reference evidence="1" key="1">
    <citation type="submission" date="2022-01" db="EMBL/GenBank/DDBJ databases">
        <authorList>
            <person name="Lagorce A."/>
        </authorList>
    </citation>
    <scope>NUCLEOTIDE SEQUENCE</scope>
    <source>
        <strain evidence="1">Th15_F1_D04</strain>
    </source>
</reference>
<name>A0AAU9Q035_9VIBR</name>
<proteinExistence type="predicted"/>
<evidence type="ECO:0000313" key="1">
    <source>
        <dbReference type="EMBL" id="CAH1521318.1"/>
    </source>
</evidence>
<comment type="caution">
    <text evidence="1">The sequence shown here is derived from an EMBL/GenBank/DDBJ whole genome shotgun (WGS) entry which is preliminary data.</text>
</comment>
<evidence type="ECO:0000313" key="2">
    <source>
        <dbReference type="Proteomes" id="UP001295420"/>
    </source>
</evidence>
<dbReference type="Proteomes" id="UP001295420">
    <property type="component" value="Unassembled WGS sequence"/>
</dbReference>
<dbReference type="EMBL" id="CAKMTQ010000001">
    <property type="protein sequence ID" value="CAH1521318.1"/>
    <property type="molecule type" value="Genomic_DNA"/>
</dbReference>
<organism evidence="1 2">
    <name type="scientific">Vibrio owensii</name>
    <dbReference type="NCBI Taxonomy" id="696485"/>
    <lineage>
        <taxon>Bacteria</taxon>
        <taxon>Pseudomonadati</taxon>
        <taxon>Pseudomonadota</taxon>
        <taxon>Gammaproteobacteria</taxon>
        <taxon>Vibrionales</taxon>
        <taxon>Vibrionaceae</taxon>
        <taxon>Vibrio</taxon>
    </lineage>
</organism>
<sequence length="123" mass="14587">MSTLTPLFWYCGSKKWGIASDIHFIRERLQWLSYENQKIACDEYDEIYKQHINNGEVRLARLNANTMLNELVKKYGITKKDYREIKAANDDEEYIAARIEELKAAQKRAKPHISFERRSRKCA</sequence>